<dbReference type="InterPro" id="IPR002716">
    <property type="entry name" value="PIN_dom"/>
</dbReference>
<dbReference type="GO" id="GO:0004518">
    <property type="term" value="F:nuclease activity"/>
    <property type="evidence" value="ECO:0007669"/>
    <property type="project" value="UniProtKB-KW"/>
</dbReference>
<comment type="cofactor">
    <cofactor evidence="1">
        <name>Mg(2+)</name>
        <dbReference type="ChEBI" id="CHEBI:18420"/>
    </cofactor>
</comment>
<dbReference type="PANTHER" id="PTHR33653:SF1">
    <property type="entry name" value="RIBONUCLEASE VAPC2"/>
    <property type="match status" value="1"/>
</dbReference>
<dbReference type="InterPro" id="IPR029060">
    <property type="entry name" value="PIN-like_dom_sf"/>
</dbReference>
<dbReference type="Gene3D" id="3.40.50.1010">
    <property type="entry name" value="5'-nuclease"/>
    <property type="match status" value="1"/>
</dbReference>
<dbReference type="InterPro" id="IPR050556">
    <property type="entry name" value="Type_II_TA_system_RNase"/>
</dbReference>
<dbReference type="AlphaFoldDB" id="A0A2S9TFC6"/>
<keyword evidence="2" id="KW-1277">Toxin-antitoxin system</keyword>
<dbReference type="SUPFAM" id="SSF88723">
    <property type="entry name" value="PIN domain-like"/>
    <property type="match status" value="1"/>
</dbReference>
<dbReference type="Proteomes" id="UP000239151">
    <property type="component" value="Unassembled WGS sequence"/>
</dbReference>
<feature type="domain" description="PIN" evidence="8">
    <location>
        <begin position="8"/>
        <end position="118"/>
    </location>
</feature>
<evidence type="ECO:0000256" key="2">
    <source>
        <dbReference type="ARBA" id="ARBA00022649"/>
    </source>
</evidence>
<protein>
    <submittedName>
        <fullName evidence="9">Nucleotide-binding protein</fullName>
    </submittedName>
</protein>
<name>A0A2S9TFC6_9BACT</name>
<dbReference type="GO" id="GO:0046872">
    <property type="term" value="F:metal ion binding"/>
    <property type="evidence" value="ECO:0007669"/>
    <property type="project" value="UniProtKB-KW"/>
</dbReference>
<reference evidence="9 10" key="1">
    <citation type="submission" date="2017-09" db="EMBL/GenBank/DDBJ databases">
        <title>Reassesment of A. cryaerophilus.</title>
        <authorList>
            <person name="Perez-Cataluna A."/>
            <person name="Collado L."/>
            <person name="Salgado O."/>
            <person name="Lefinanco V."/>
            <person name="Figueras M.J."/>
        </authorList>
    </citation>
    <scope>NUCLEOTIDE SEQUENCE [LARGE SCALE GENOMIC DNA]</scope>
    <source>
        <strain evidence="9 10">LMG 9065</strain>
    </source>
</reference>
<dbReference type="CDD" id="cd18738">
    <property type="entry name" value="PIN_VapC4-5_FitB-like"/>
    <property type="match status" value="1"/>
</dbReference>
<evidence type="ECO:0000256" key="6">
    <source>
        <dbReference type="ARBA" id="ARBA00022842"/>
    </source>
</evidence>
<organism evidence="9 10">
    <name type="scientific">Aliarcobacter cryaerophilus</name>
    <dbReference type="NCBI Taxonomy" id="28198"/>
    <lineage>
        <taxon>Bacteria</taxon>
        <taxon>Pseudomonadati</taxon>
        <taxon>Campylobacterota</taxon>
        <taxon>Epsilonproteobacteria</taxon>
        <taxon>Campylobacterales</taxon>
        <taxon>Arcobacteraceae</taxon>
        <taxon>Aliarcobacter</taxon>
    </lineage>
</organism>
<evidence type="ECO:0000259" key="8">
    <source>
        <dbReference type="Pfam" id="PF01850"/>
    </source>
</evidence>
<keyword evidence="4" id="KW-0479">Metal-binding</keyword>
<evidence type="ECO:0000313" key="10">
    <source>
        <dbReference type="Proteomes" id="UP000239151"/>
    </source>
</evidence>
<comment type="caution">
    <text evidence="9">The sequence shown here is derived from an EMBL/GenBank/DDBJ whole genome shotgun (WGS) entry which is preliminary data.</text>
</comment>
<evidence type="ECO:0000256" key="5">
    <source>
        <dbReference type="ARBA" id="ARBA00022801"/>
    </source>
</evidence>
<evidence type="ECO:0000313" key="9">
    <source>
        <dbReference type="EMBL" id="PRM97525.1"/>
    </source>
</evidence>
<dbReference type="Pfam" id="PF01850">
    <property type="entry name" value="PIN"/>
    <property type="match status" value="1"/>
</dbReference>
<evidence type="ECO:0000256" key="4">
    <source>
        <dbReference type="ARBA" id="ARBA00022723"/>
    </source>
</evidence>
<keyword evidence="5" id="KW-0378">Hydrolase</keyword>
<evidence type="ECO:0000256" key="1">
    <source>
        <dbReference type="ARBA" id="ARBA00001946"/>
    </source>
</evidence>
<keyword evidence="6" id="KW-0460">Magnesium</keyword>
<keyword evidence="3" id="KW-0540">Nuclease</keyword>
<comment type="similarity">
    <text evidence="7">Belongs to the PINc/VapC protein family.</text>
</comment>
<evidence type="ECO:0000256" key="7">
    <source>
        <dbReference type="ARBA" id="ARBA00038093"/>
    </source>
</evidence>
<evidence type="ECO:0000256" key="3">
    <source>
        <dbReference type="ARBA" id="ARBA00022722"/>
    </source>
</evidence>
<gene>
    <name evidence="9" type="ORF">CJ670_04875</name>
</gene>
<dbReference type="GO" id="GO:0016787">
    <property type="term" value="F:hydrolase activity"/>
    <property type="evidence" value="ECO:0007669"/>
    <property type="project" value="UniProtKB-KW"/>
</dbReference>
<sequence length="127" mass="14976">MIEKSKKYLIDSNIIIYHLNGEKMAMDFLENYFEESCISRLTVLEVLSFDFSDEDEKYVLKMLNSFEIIDTNEKIILQSLKNREYKKIKLVDNIIASTAQINNLILVTRNEKDFKNIKIDILNIFGK</sequence>
<dbReference type="EMBL" id="NXGI01000009">
    <property type="protein sequence ID" value="PRM97525.1"/>
    <property type="molecule type" value="Genomic_DNA"/>
</dbReference>
<proteinExistence type="inferred from homology"/>
<accession>A0A2S9TFC6</accession>
<dbReference type="PANTHER" id="PTHR33653">
    <property type="entry name" value="RIBONUCLEASE VAPC2"/>
    <property type="match status" value="1"/>
</dbReference>